<organism evidence="1 2">
    <name type="scientific">Pseudorhodoplanes sinuspersici</name>
    <dbReference type="NCBI Taxonomy" id="1235591"/>
    <lineage>
        <taxon>Bacteria</taxon>
        <taxon>Pseudomonadati</taxon>
        <taxon>Pseudomonadota</taxon>
        <taxon>Alphaproteobacteria</taxon>
        <taxon>Hyphomicrobiales</taxon>
        <taxon>Pseudorhodoplanes</taxon>
    </lineage>
</organism>
<sequence>MVAAHQAKIASLSAETLALQALIIETVTVIGNSRIPLGSLFAKAFDNAADLLEKLSIARGADAGHVPEALRVVEQLRLSLTGKSNPKDGV</sequence>
<dbReference type="AlphaFoldDB" id="A0A1W6ZZ37"/>
<evidence type="ECO:0000313" key="2">
    <source>
        <dbReference type="Proteomes" id="UP000194137"/>
    </source>
</evidence>
<dbReference type="Proteomes" id="UP000194137">
    <property type="component" value="Chromosome"/>
</dbReference>
<dbReference type="EMBL" id="CP021112">
    <property type="protein sequence ID" value="ARQ02528.1"/>
    <property type="molecule type" value="Genomic_DNA"/>
</dbReference>
<keyword evidence="2" id="KW-1185">Reference proteome</keyword>
<reference evidence="1 2" key="1">
    <citation type="submission" date="2017-05" db="EMBL/GenBank/DDBJ databases">
        <title>Full genome sequence of Pseudorhodoplanes sinuspersici.</title>
        <authorList>
            <person name="Dastgheib S.M.M."/>
            <person name="Shavandi M."/>
            <person name="Tirandaz H."/>
        </authorList>
    </citation>
    <scope>NUCLEOTIDE SEQUENCE [LARGE SCALE GENOMIC DNA]</scope>
    <source>
        <strain evidence="1 2">RIPI110</strain>
    </source>
</reference>
<protein>
    <recommendedName>
        <fullName evidence="3">HPt domain-containing protein</fullName>
    </recommendedName>
</protein>
<evidence type="ECO:0000313" key="1">
    <source>
        <dbReference type="EMBL" id="ARQ02528.1"/>
    </source>
</evidence>
<evidence type="ECO:0008006" key="3">
    <source>
        <dbReference type="Google" id="ProtNLM"/>
    </source>
</evidence>
<dbReference type="KEGG" id="psin:CAK95_28010"/>
<proteinExistence type="predicted"/>
<accession>A0A1W6ZZ37</accession>
<gene>
    <name evidence="1" type="ORF">CAK95_28010</name>
</gene>
<name>A0A1W6ZZ37_9HYPH</name>